<evidence type="ECO:0000313" key="1">
    <source>
        <dbReference type="EMBL" id="HDL59887.1"/>
    </source>
</evidence>
<dbReference type="Proteomes" id="UP000886381">
    <property type="component" value="Unassembled WGS sequence"/>
</dbReference>
<reference evidence="1" key="1">
    <citation type="journal article" date="2020" name="mSystems">
        <title>Genome- and Community-Level Interaction Insights into Carbon Utilization and Element Cycling Functions of Hydrothermarchaeota in Hydrothermal Sediment.</title>
        <authorList>
            <person name="Zhou Z."/>
            <person name="Liu Y."/>
            <person name="Xu W."/>
            <person name="Pan J."/>
            <person name="Luo Z.H."/>
            <person name="Li M."/>
        </authorList>
    </citation>
    <scope>NUCLEOTIDE SEQUENCE [LARGE SCALE GENOMIC DNA]</scope>
    <source>
        <strain evidence="1">HyVt-28</strain>
    </source>
</reference>
<organism evidence="1">
    <name type="scientific">candidate division WOR-3 bacterium</name>
    <dbReference type="NCBI Taxonomy" id="2052148"/>
    <lineage>
        <taxon>Bacteria</taxon>
        <taxon>Bacteria division WOR-3</taxon>
    </lineage>
</organism>
<comment type="caution">
    <text evidence="1">The sequence shown here is derived from an EMBL/GenBank/DDBJ whole genome shotgun (WGS) entry which is preliminary data.</text>
</comment>
<sequence length="73" mass="8476">MREEEYGKITFCEDEKLRCIFCKKKKRWLGNIVVKVCQLEIEVTVCPKCAETHTIRDLWKAVASRMVDLAKGG</sequence>
<protein>
    <submittedName>
        <fullName evidence="1">Uncharacterized protein</fullName>
    </submittedName>
</protein>
<gene>
    <name evidence="1" type="ORF">ENH14_00360</name>
</gene>
<name>A0A7V0LTB3_UNCW3</name>
<dbReference type="EMBL" id="DRDR01000017">
    <property type="protein sequence ID" value="HDL59887.1"/>
    <property type="molecule type" value="Genomic_DNA"/>
</dbReference>
<accession>A0A7V0LTB3</accession>
<proteinExistence type="predicted"/>
<dbReference type="AlphaFoldDB" id="A0A7V0LTB3"/>